<dbReference type="SUPFAM" id="SSF56672">
    <property type="entry name" value="DNA/RNA polymerases"/>
    <property type="match status" value="1"/>
</dbReference>
<protein>
    <submittedName>
        <fullName evidence="3">132 kDa protein</fullName>
    </submittedName>
</protein>
<proteinExistence type="predicted"/>
<dbReference type="InterPro" id="IPR000477">
    <property type="entry name" value="RT_dom"/>
</dbReference>
<feature type="region of interest" description="Disordered" evidence="1">
    <location>
        <begin position="1"/>
        <end position="29"/>
    </location>
</feature>
<sequence>MPQQQCDARGTEFGTAEHRPPSSKISTPRAVEDEASVLTAQMPLGRSIVAPSKPTPCALGGISAGRCARTRATIQGELYGELAPRLSARHAQLQVQAACLNGQADLQGQCSSGARVATDVASHELNISLPCRQQTDIVSTGATGAQLYAPLADATLHCRPHQPCPFPEVCFLDGLRSARRGSAAGPSGATNEHLRILLDDEEDARLLYGAASRLANATVPPVVLEGLRVGRLVALRKPNGRVRALVVGDVLRRLVGRVLAQHFAPHLQAACMPYQYGLSTRVGTEAVSRLLRAATEASPRATVLSVDAVGAFDHVSRGSMLDALHGHPELQPLLPFARQFYASPSSYTWIDDDGHAHQVTQGEGGEQGDPLMPALYALAQHEALNDLQNQLRDGEAVFAFLDDVYVVALPERIRELYDLLAAALWNRARVRLHEGKTRIWNAAGEEPPNISDLAAGSSEPVWVGNWCLPPDGQGLTVLGSPLGHEDFVARQLQRKRADQDRLLERIPTLDDLQAAWLLLQSCAAPRANYLLRILPPHLTADYAAAHDASVARCLAALLEQGETPLPPTGVRAAHLAQRFGGLGLRSAVADRHAAHWASWQDTLPVIRARAPAAAERLLQALQGEAALPSTAAAVAAQGRLRQAGYDAPGWDAQGAGPPAPDVQRPGEDSGPWPFKGWQRLAARACDERAFETHLSELSPASRALLLSQAGPFAARAINVPPTHPDVTIPSAQFRVLLLRRLRMPLPLAPRRCACHGQLDPLGDHRAACATSGVLSTRALPLEHAVARVCRAAGARVARNVRLADMNLDVPVADARRIEVVANGLPLWHGSQLAVDATIVSPLTRQGQAHPRADVQPGSAVDAAARRKRNNTYPELGHARRCRLVVVGTEVGGRFSTEVVQFLRLLARHRAAAVPRLLRPAAITAWVARWSGLLAVAAQRAFAASLLELPPAADLGDGPGPELHELLAEVWLHRDLLYLADAKRAGFVTGTRVRTPSHGCLPAGADGAGKWAKNRAFPGLVH</sequence>
<evidence type="ECO:0000313" key="3">
    <source>
        <dbReference type="EMBL" id="OLP80025.1"/>
    </source>
</evidence>
<dbReference type="InterPro" id="IPR043502">
    <property type="entry name" value="DNA/RNA_pol_sf"/>
</dbReference>
<dbReference type="PROSITE" id="PS50878">
    <property type="entry name" value="RT_POL"/>
    <property type="match status" value="1"/>
</dbReference>
<reference evidence="3 4" key="1">
    <citation type="submission" date="2016-02" db="EMBL/GenBank/DDBJ databases">
        <title>Genome analysis of coral dinoflagellate symbionts highlights evolutionary adaptations to a symbiotic lifestyle.</title>
        <authorList>
            <person name="Aranda M."/>
            <person name="Li Y."/>
            <person name="Liew Y.J."/>
            <person name="Baumgarten S."/>
            <person name="Simakov O."/>
            <person name="Wilson M."/>
            <person name="Piel J."/>
            <person name="Ashoor H."/>
            <person name="Bougouffa S."/>
            <person name="Bajic V.B."/>
            <person name="Ryu T."/>
            <person name="Ravasi T."/>
            <person name="Bayer T."/>
            <person name="Micklem G."/>
            <person name="Kim H."/>
            <person name="Bhak J."/>
            <person name="Lajeunesse T.C."/>
            <person name="Voolstra C.R."/>
        </authorList>
    </citation>
    <scope>NUCLEOTIDE SEQUENCE [LARGE SCALE GENOMIC DNA]</scope>
    <source>
        <strain evidence="3 4">CCMP2467</strain>
    </source>
</reference>
<evidence type="ECO:0000256" key="1">
    <source>
        <dbReference type="SAM" id="MobiDB-lite"/>
    </source>
</evidence>
<evidence type="ECO:0000259" key="2">
    <source>
        <dbReference type="PROSITE" id="PS50878"/>
    </source>
</evidence>
<gene>
    <name evidence="3" type="ORF">AK812_SmicGene39616</name>
</gene>
<organism evidence="3 4">
    <name type="scientific">Symbiodinium microadriaticum</name>
    <name type="common">Dinoflagellate</name>
    <name type="synonym">Zooxanthella microadriatica</name>
    <dbReference type="NCBI Taxonomy" id="2951"/>
    <lineage>
        <taxon>Eukaryota</taxon>
        <taxon>Sar</taxon>
        <taxon>Alveolata</taxon>
        <taxon>Dinophyceae</taxon>
        <taxon>Suessiales</taxon>
        <taxon>Symbiodiniaceae</taxon>
        <taxon>Symbiodinium</taxon>
    </lineage>
</organism>
<dbReference type="AlphaFoldDB" id="A0A1Q9CAR8"/>
<comment type="caution">
    <text evidence="3">The sequence shown here is derived from an EMBL/GenBank/DDBJ whole genome shotgun (WGS) entry which is preliminary data.</text>
</comment>
<dbReference type="Pfam" id="PF00078">
    <property type="entry name" value="RVT_1"/>
    <property type="match status" value="1"/>
</dbReference>
<name>A0A1Q9CAR8_SYMMI</name>
<accession>A0A1Q9CAR8</accession>
<dbReference type="Proteomes" id="UP000186817">
    <property type="component" value="Unassembled WGS sequence"/>
</dbReference>
<feature type="region of interest" description="Disordered" evidence="1">
    <location>
        <begin position="647"/>
        <end position="671"/>
    </location>
</feature>
<dbReference type="OrthoDB" id="1632545at2759"/>
<feature type="domain" description="Reverse transcriptase" evidence="2">
    <location>
        <begin position="216"/>
        <end position="467"/>
    </location>
</feature>
<keyword evidence="4" id="KW-1185">Reference proteome</keyword>
<feature type="region of interest" description="Disordered" evidence="1">
    <location>
        <begin position="845"/>
        <end position="868"/>
    </location>
</feature>
<evidence type="ECO:0000313" key="4">
    <source>
        <dbReference type="Proteomes" id="UP000186817"/>
    </source>
</evidence>
<dbReference type="EMBL" id="LSRX01001425">
    <property type="protein sequence ID" value="OLP80025.1"/>
    <property type="molecule type" value="Genomic_DNA"/>
</dbReference>